<reference evidence="3" key="1">
    <citation type="journal article" date="2021" name="Cell">
        <title>Tracing the genetic footprints of vertebrate landing in non-teleost ray-finned fishes.</title>
        <authorList>
            <person name="Bi X."/>
            <person name="Wang K."/>
            <person name="Yang L."/>
            <person name="Pan H."/>
            <person name="Jiang H."/>
            <person name="Wei Q."/>
            <person name="Fang M."/>
            <person name="Yu H."/>
            <person name="Zhu C."/>
            <person name="Cai Y."/>
            <person name="He Y."/>
            <person name="Gan X."/>
            <person name="Zeng H."/>
            <person name="Yu D."/>
            <person name="Zhu Y."/>
            <person name="Jiang H."/>
            <person name="Qiu Q."/>
            <person name="Yang H."/>
            <person name="Zhang Y.E."/>
            <person name="Wang W."/>
            <person name="Zhu M."/>
            <person name="He S."/>
            <person name="Zhang G."/>
        </authorList>
    </citation>
    <scope>NUCLEOTIDE SEQUENCE</scope>
    <source>
        <strain evidence="3">Allg_001</strain>
    </source>
</reference>
<dbReference type="GO" id="GO:0043025">
    <property type="term" value="C:neuronal cell body"/>
    <property type="evidence" value="ECO:0007669"/>
    <property type="project" value="TreeGrafter"/>
</dbReference>
<dbReference type="Gene3D" id="1.10.10.10">
    <property type="entry name" value="Winged helix-like DNA-binding domain superfamily/Winged helix DNA-binding domain"/>
    <property type="match status" value="1"/>
</dbReference>
<protein>
    <submittedName>
        <fullName evidence="3">NRSN1 protein</fullName>
    </submittedName>
</protein>
<dbReference type="InterPro" id="IPR036397">
    <property type="entry name" value="RNaseH_sf"/>
</dbReference>
<evidence type="ECO:0000256" key="1">
    <source>
        <dbReference type="SAM" id="MobiDB-lite"/>
    </source>
</evidence>
<keyword evidence="4" id="KW-1185">Reference proteome</keyword>
<evidence type="ECO:0000256" key="2">
    <source>
        <dbReference type="SAM" id="Phobius"/>
    </source>
</evidence>
<dbReference type="PANTHER" id="PTHR14796">
    <property type="entry name" value="NEURENSIN 1-RELATED"/>
    <property type="match status" value="1"/>
</dbReference>
<feature type="non-terminal residue" evidence="3">
    <location>
        <position position="1"/>
    </location>
</feature>
<feature type="transmembrane region" description="Helical" evidence="2">
    <location>
        <begin position="240"/>
        <end position="263"/>
    </location>
</feature>
<dbReference type="GO" id="GO:0030133">
    <property type="term" value="C:transport vesicle"/>
    <property type="evidence" value="ECO:0007669"/>
    <property type="project" value="InterPro"/>
</dbReference>
<organism evidence="3 4">
    <name type="scientific">Atractosteus spatula</name>
    <name type="common">Alligator gar</name>
    <name type="synonym">Lepisosteus spatula</name>
    <dbReference type="NCBI Taxonomy" id="7917"/>
    <lineage>
        <taxon>Eukaryota</taxon>
        <taxon>Metazoa</taxon>
        <taxon>Chordata</taxon>
        <taxon>Craniata</taxon>
        <taxon>Vertebrata</taxon>
        <taxon>Euteleostomi</taxon>
        <taxon>Actinopterygii</taxon>
        <taxon>Neopterygii</taxon>
        <taxon>Holostei</taxon>
        <taxon>Semionotiformes</taxon>
        <taxon>Lepisosteidae</taxon>
        <taxon>Atractosteus</taxon>
    </lineage>
</organism>
<dbReference type="InterPro" id="IPR036388">
    <property type="entry name" value="WH-like_DNA-bd_sf"/>
</dbReference>
<dbReference type="InterPro" id="IPR024883">
    <property type="entry name" value="Neurensin"/>
</dbReference>
<feature type="region of interest" description="Disordered" evidence="1">
    <location>
        <begin position="293"/>
        <end position="318"/>
    </location>
</feature>
<dbReference type="Gene3D" id="3.30.420.10">
    <property type="entry name" value="Ribonuclease H-like superfamily/Ribonuclease H"/>
    <property type="match status" value="1"/>
</dbReference>
<evidence type="ECO:0000313" key="3">
    <source>
        <dbReference type="EMBL" id="MBN3322924.1"/>
    </source>
</evidence>
<dbReference type="Proteomes" id="UP000736164">
    <property type="component" value="Unassembled WGS sequence"/>
</dbReference>
<dbReference type="EMBL" id="JAAWVO010062302">
    <property type="protein sequence ID" value="MBN3322924.1"/>
    <property type="molecule type" value="Genomic_DNA"/>
</dbReference>
<name>A0A8J7TGQ2_ATRSP</name>
<feature type="non-terminal residue" evidence="3">
    <location>
        <position position="318"/>
    </location>
</feature>
<dbReference type="AlphaFoldDB" id="A0A8J7TGQ2"/>
<dbReference type="Pfam" id="PF14927">
    <property type="entry name" value="Neurensin"/>
    <property type="match status" value="1"/>
</dbReference>
<feature type="transmembrane region" description="Helical" evidence="2">
    <location>
        <begin position="187"/>
        <end position="208"/>
    </location>
</feature>
<feature type="compositionally biased region" description="Polar residues" evidence="1">
    <location>
        <begin position="307"/>
        <end position="318"/>
    </location>
</feature>
<dbReference type="GO" id="GO:0003676">
    <property type="term" value="F:nucleic acid binding"/>
    <property type="evidence" value="ECO:0007669"/>
    <property type="project" value="InterPro"/>
</dbReference>
<keyword evidence="2" id="KW-0812">Transmembrane</keyword>
<comment type="caution">
    <text evidence="3">The sequence shown here is derived from an EMBL/GenBank/DDBJ whole genome shotgun (WGS) entry which is preliminary data.</text>
</comment>
<accession>A0A8J7TGQ2</accession>
<keyword evidence="2" id="KW-1133">Transmembrane helix</keyword>
<dbReference type="GO" id="GO:0043005">
    <property type="term" value="C:neuron projection"/>
    <property type="evidence" value="ECO:0007669"/>
    <property type="project" value="TreeGrafter"/>
</dbReference>
<evidence type="ECO:0000313" key="4">
    <source>
        <dbReference type="Proteomes" id="UP000736164"/>
    </source>
</evidence>
<proteinExistence type="predicted"/>
<keyword evidence="2" id="KW-0472">Membrane</keyword>
<dbReference type="GO" id="GO:0007399">
    <property type="term" value="P:nervous system development"/>
    <property type="evidence" value="ECO:0007669"/>
    <property type="project" value="TreeGrafter"/>
</dbReference>
<sequence>KGYKSISKYVGLHQSTVRQIVYKWKKFSNIATLPRKGCQTKINVSASHTMLKEVTRNPRVIAKDLQVLESIVKKILNKRGVHSRLPWRKPLLSKNTFPSISSLPKTTWMFHNTREQITQKWNFLNTECNDNDPKHRSKSTTERLNQWKFHILEWPSQVLTLTQLKSCAMAKNINELKQFLKEEWAKVGLMSGTLVLIIGLIVIAVGYVTSPKMEAFGEDDLLFVDSHAMRFNHALDICKIAGAILFCIGGIMMVICLLMSAFAKSYSKEERYLQQKFKERIAELQATVHPITKAPTPGESKIPVTLSKVQNVQPTSET</sequence>
<gene>
    <name evidence="3" type="primary">Nrsn1</name>
    <name evidence="3" type="ORF">GTO95_0004932</name>
</gene>
<dbReference type="PANTHER" id="PTHR14796:SF3">
    <property type="entry name" value="NEURENSIN 1-LIKE-RELATED"/>
    <property type="match status" value="1"/>
</dbReference>